<evidence type="ECO:0008006" key="3">
    <source>
        <dbReference type="Google" id="ProtNLM"/>
    </source>
</evidence>
<accession>A0ABN0WSE4</accession>
<evidence type="ECO:0000313" key="1">
    <source>
        <dbReference type="EMBL" id="GAA0345410.1"/>
    </source>
</evidence>
<name>A0ABN0WSE4_9ACTN</name>
<gene>
    <name evidence="1" type="ORF">GCM10010319_22140</name>
</gene>
<dbReference type="Gene3D" id="1.10.1200.10">
    <property type="entry name" value="ACP-like"/>
    <property type="match status" value="1"/>
</dbReference>
<comment type="caution">
    <text evidence="1">The sequence shown here is derived from an EMBL/GenBank/DDBJ whole genome shotgun (WGS) entry which is preliminary data.</text>
</comment>
<sequence length="106" mass="11484">MTTIPTPDAVTPLPGADECAVLTELTEALHSVLPEIGLEGTAVTMDTRFVEDLDLESIDLITLTGELGRRYGDRVDFPAFFASLELTEIIELSVGRMVRHIAGRLG</sequence>
<dbReference type="RefSeq" id="WP_344117596.1">
    <property type="nucleotide sequence ID" value="NZ_BAAABW010000013.1"/>
</dbReference>
<proteinExistence type="predicted"/>
<dbReference type="InterPro" id="IPR036736">
    <property type="entry name" value="ACP-like_sf"/>
</dbReference>
<reference evidence="1 2" key="1">
    <citation type="journal article" date="2019" name="Int. J. Syst. Evol. Microbiol.">
        <title>The Global Catalogue of Microorganisms (GCM) 10K type strain sequencing project: providing services to taxonomists for standard genome sequencing and annotation.</title>
        <authorList>
            <consortium name="The Broad Institute Genomics Platform"/>
            <consortium name="The Broad Institute Genome Sequencing Center for Infectious Disease"/>
            <person name="Wu L."/>
            <person name="Ma J."/>
        </authorList>
    </citation>
    <scope>NUCLEOTIDE SEQUENCE [LARGE SCALE GENOMIC DNA]</scope>
    <source>
        <strain evidence="1 2">JCM 4565</strain>
    </source>
</reference>
<dbReference type="EMBL" id="BAAABW010000013">
    <property type="protein sequence ID" value="GAA0345410.1"/>
    <property type="molecule type" value="Genomic_DNA"/>
</dbReference>
<keyword evidence="2" id="KW-1185">Reference proteome</keyword>
<dbReference type="Proteomes" id="UP001500063">
    <property type="component" value="Unassembled WGS sequence"/>
</dbReference>
<organism evidence="1 2">
    <name type="scientific">Streptomyces blastmyceticus</name>
    <dbReference type="NCBI Taxonomy" id="68180"/>
    <lineage>
        <taxon>Bacteria</taxon>
        <taxon>Bacillati</taxon>
        <taxon>Actinomycetota</taxon>
        <taxon>Actinomycetes</taxon>
        <taxon>Kitasatosporales</taxon>
        <taxon>Streptomycetaceae</taxon>
        <taxon>Streptomyces</taxon>
    </lineage>
</organism>
<evidence type="ECO:0000313" key="2">
    <source>
        <dbReference type="Proteomes" id="UP001500063"/>
    </source>
</evidence>
<dbReference type="SUPFAM" id="SSF47336">
    <property type="entry name" value="ACP-like"/>
    <property type="match status" value="1"/>
</dbReference>
<protein>
    <recommendedName>
        <fullName evidence="3">Acyl carrier protein</fullName>
    </recommendedName>
</protein>